<feature type="region of interest" description="Disordered" evidence="1">
    <location>
        <begin position="311"/>
        <end position="382"/>
    </location>
</feature>
<evidence type="ECO:0000313" key="2">
    <source>
        <dbReference type="EMBL" id="KKA20205.1"/>
    </source>
</evidence>
<keyword evidence="3" id="KW-1185">Reference proteome</keyword>
<evidence type="ECO:0000256" key="1">
    <source>
        <dbReference type="SAM" id="MobiDB-lite"/>
    </source>
</evidence>
<feature type="compositionally biased region" description="Basic and acidic residues" evidence="1">
    <location>
        <begin position="406"/>
        <end position="429"/>
    </location>
</feature>
<organism evidence="2 3">
    <name type="scientific">Rasamsonia emersonii (strain ATCC 16479 / CBS 393.64 / IMI 116815)</name>
    <dbReference type="NCBI Taxonomy" id="1408163"/>
    <lineage>
        <taxon>Eukaryota</taxon>
        <taxon>Fungi</taxon>
        <taxon>Dikarya</taxon>
        <taxon>Ascomycota</taxon>
        <taxon>Pezizomycotina</taxon>
        <taxon>Eurotiomycetes</taxon>
        <taxon>Eurotiomycetidae</taxon>
        <taxon>Eurotiales</taxon>
        <taxon>Trichocomaceae</taxon>
        <taxon>Rasamsonia</taxon>
    </lineage>
</organism>
<dbReference type="EMBL" id="LASV01000281">
    <property type="protein sequence ID" value="KKA20205.1"/>
    <property type="molecule type" value="Genomic_DNA"/>
</dbReference>
<feature type="compositionally biased region" description="Basic and acidic residues" evidence="1">
    <location>
        <begin position="319"/>
        <end position="333"/>
    </location>
</feature>
<feature type="compositionally biased region" description="Basic and acidic residues" evidence="1">
    <location>
        <begin position="352"/>
        <end position="363"/>
    </location>
</feature>
<accession>A0A0F4YQ44</accession>
<gene>
    <name evidence="2" type="ORF">T310_5774</name>
</gene>
<dbReference type="AlphaFoldDB" id="A0A0F4YQ44"/>
<feature type="region of interest" description="Disordered" evidence="1">
    <location>
        <begin position="175"/>
        <end position="211"/>
    </location>
</feature>
<dbReference type="Proteomes" id="UP000053958">
    <property type="component" value="Unassembled WGS sequence"/>
</dbReference>
<comment type="caution">
    <text evidence="2">The sequence shown here is derived from an EMBL/GenBank/DDBJ whole genome shotgun (WGS) entry which is preliminary data.</text>
</comment>
<name>A0A0F4YQ44_RASE3</name>
<sequence length="500" mass="57897">MLCTIHFDYIHIRTYKQENLNNIFATYIQLHHAARLTSSTTSTAALLLPPSVSSGASFRQALGLREEEVDDREVARQHAAPHNVVPPLDRVQRDRVDEPAEQVRPCVTELLQHLRLRPQSVRADLHVVRLLRRRRHLVERAEEEDHGDCRAAEPRIREVVALVDTRAHRQQQIRHEHACHAAQEHHPAPQPVDHQREEDAEHEPLDRVPPVDQQLRLGPRHADRVQHQMQVVRHQRVAAPLDHEPQTQDDEEPVAIRRRAEPLQPRRPRLALLLLQRVVDLRQLELQQRRVLVPVCVVFRQDPLRLLPPVVEHQPPRRLGHDERHDDLEDGRDGLQQTGQAPAPRRRHERRAVRDPRRQDLAQRPRRVQNASDLRPLRRIGQLRDQDRTGRLLYVVAEADQHTAYDEHGHIGRGRLQRDADEHDGRPDGDGLLATEPLDQRVDDEQRRRLPNARAVGDQPQPRALGVPEVVLPLWDDLQPVEHRPVVAVGHVRRDAAEQQ</sequence>
<proteinExistence type="predicted"/>
<dbReference type="RefSeq" id="XP_013326817.1">
    <property type="nucleotide sequence ID" value="XM_013471363.1"/>
</dbReference>
<evidence type="ECO:0000313" key="3">
    <source>
        <dbReference type="Proteomes" id="UP000053958"/>
    </source>
</evidence>
<reference evidence="2 3" key="1">
    <citation type="submission" date="2015-04" db="EMBL/GenBank/DDBJ databases">
        <authorList>
            <person name="Heijne W.H."/>
            <person name="Fedorova N.D."/>
            <person name="Nierman W.C."/>
            <person name="Vollebregt A.W."/>
            <person name="Zhao Z."/>
            <person name="Wu L."/>
            <person name="Kumar M."/>
            <person name="Stam H."/>
            <person name="van den Berg M.A."/>
            <person name="Pel H.J."/>
        </authorList>
    </citation>
    <scope>NUCLEOTIDE SEQUENCE [LARGE SCALE GENOMIC DNA]</scope>
    <source>
        <strain evidence="2 3">CBS 393.64</strain>
    </source>
</reference>
<feature type="compositionally biased region" description="Basic and acidic residues" evidence="1">
    <location>
        <begin position="438"/>
        <end position="448"/>
    </location>
</feature>
<feature type="compositionally biased region" description="Basic and acidic residues" evidence="1">
    <location>
        <begin position="175"/>
        <end position="206"/>
    </location>
</feature>
<feature type="region of interest" description="Disordered" evidence="1">
    <location>
        <begin position="406"/>
        <end position="463"/>
    </location>
</feature>
<protein>
    <submittedName>
        <fullName evidence="2">Uncharacterized protein</fullName>
    </submittedName>
</protein>
<dbReference type="GeneID" id="25318114"/>